<accession>A0A7E4ZRJ7</accession>
<evidence type="ECO:0000313" key="2">
    <source>
        <dbReference type="WBParaSite" id="Pan_g12887.t1"/>
    </source>
</evidence>
<dbReference type="Pfam" id="PF25824">
    <property type="entry name" value="DUF7951"/>
    <property type="match status" value="1"/>
</dbReference>
<name>A0A7E4ZRJ7_PANRE</name>
<dbReference type="WBParaSite" id="Pan_g12887.t1">
    <property type="protein sequence ID" value="Pan_g12887.t1"/>
    <property type="gene ID" value="Pan_g12887"/>
</dbReference>
<dbReference type="InterPro" id="IPR057711">
    <property type="entry name" value="DUF7951"/>
</dbReference>
<dbReference type="Proteomes" id="UP000492821">
    <property type="component" value="Unassembled WGS sequence"/>
</dbReference>
<organism evidence="1 2">
    <name type="scientific">Panagrellus redivivus</name>
    <name type="common">Microworm</name>
    <dbReference type="NCBI Taxonomy" id="6233"/>
    <lineage>
        <taxon>Eukaryota</taxon>
        <taxon>Metazoa</taxon>
        <taxon>Ecdysozoa</taxon>
        <taxon>Nematoda</taxon>
        <taxon>Chromadorea</taxon>
        <taxon>Rhabditida</taxon>
        <taxon>Tylenchina</taxon>
        <taxon>Panagrolaimomorpha</taxon>
        <taxon>Panagrolaimoidea</taxon>
        <taxon>Panagrolaimidae</taxon>
        <taxon>Panagrellus</taxon>
    </lineage>
</organism>
<proteinExistence type="predicted"/>
<reference evidence="1" key="1">
    <citation type="journal article" date="2013" name="Genetics">
        <title>The draft genome and transcriptome of Panagrellus redivivus are shaped by the harsh demands of a free-living lifestyle.</title>
        <authorList>
            <person name="Srinivasan J."/>
            <person name="Dillman A.R."/>
            <person name="Macchietto M.G."/>
            <person name="Heikkinen L."/>
            <person name="Lakso M."/>
            <person name="Fracchia K.M."/>
            <person name="Antoshechkin I."/>
            <person name="Mortazavi A."/>
            <person name="Wong G."/>
            <person name="Sternberg P.W."/>
        </authorList>
    </citation>
    <scope>NUCLEOTIDE SEQUENCE [LARGE SCALE GENOMIC DNA]</scope>
    <source>
        <strain evidence="1">MT8872</strain>
    </source>
</reference>
<reference evidence="2" key="2">
    <citation type="submission" date="2020-10" db="UniProtKB">
        <authorList>
            <consortium name="WormBaseParasite"/>
        </authorList>
    </citation>
    <scope>IDENTIFICATION</scope>
</reference>
<keyword evidence="1" id="KW-1185">Reference proteome</keyword>
<protein>
    <submittedName>
        <fullName evidence="2">Mic1 domain-containing protein</fullName>
    </submittedName>
</protein>
<dbReference type="AlphaFoldDB" id="A0A7E4ZRJ7"/>
<sequence>MAIAPNQSTGRRFWSKNVGGKHLLVAETVPSDQSGKTATQTITLSLFDSRSAAVAVASKTFTWAESALPEVTLQERPSLLIILKGRKSVAQLPFTIPKRSMLKLPEGTRFKAPVSVKSSFTSGDSRPKAGQSLSFIALTVLEEPTSDQKWEKLIDACNQNRDPTVFNFSVSVPKEDQLALIKIVVDRFIKTKNKDALHVFLTLIEQRIVTTSAFGDILSYLIEKDLYKLLIAFIRSKSTVVVDEAFVHVLKYAIGLKQDQTEEVFFGLVSKGFTASFLRKHFAELLTAAEAVKVLNLGVDVLDAKASNDVVCERIIELLLSLIDSNCDKLIWEDDAYAALKRAKDYVQSMADMTSAFTRLLSKNKALSQLPDLGAGAETDYVIQKVAFTKTTESF</sequence>
<evidence type="ECO:0000313" key="1">
    <source>
        <dbReference type="Proteomes" id="UP000492821"/>
    </source>
</evidence>